<organism evidence="1 2">
    <name type="scientific">Methanosarcina mazei Tuc01</name>
    <dbReference type="NCBI Taxonomy" id="1236903"/>
    <lineage>
        <taxon>Archaea</taxon>
        <taxon>Methanobacteriati</taxon>
        <taxon>Methanobacteriota</taxon>
        <taxon>Stenosarchaea group</taxon>
        <taxon>Methanomicrobia</taxon>
        <taxon>Methanosarcinales</taxon>
        <taxon>Methanosarcinaceae</taxon>
        <taxon>Methanosarcina</taxon>
    </lineage>
</organism>
<protein>
    <submittedName>
        <fullName evidence="1">Uncharacterized protein</fullName>
    </submittedName>
</protein>
<evidence type="ECO:0000313" key="2">
    <source>
        <dbReference type="Proteomes" id="UP000011718"/>
    </source>
</evidence>
<dbReference type="Proteomes" id="UP000011718">
    <property type="component" value="Chromosome"/>
</dbReference>
<sequence length="41" mass="4685">MCPGSLLNFGISRKYPPISLLENAINNLHRNRTTKPMKNMI</sequence>
<dbReference type="KEGG" id="mmaz:MmTuc01_0016"/>
<dbReference type="EMBL" id="CP004144">
    <property type="protein sequence ID" value="AGF95476.1"/>
    <property type="molecule type" value="Genomic_DNA"/>
</dbReference>
<proteinExistence type="predicted"/>
<gene>
    <name evidence="1" type="ORF">MmTuc01_0016</name>
</gene>
<dbReference type="HOGENOM" id="CLU_3263786_0_0_2"/>
<name>M1PTM7_METMZ</name>
<dbReference type="AlphaFoldDB" id="M1PTM7"/>
<accession>M1PTM7</accession>
<dbReference type="BioCyc" id="MMAZ1236903:G139K-16-MONOMER"/>
<reference evidence="1 2" key="1">
    <citation type="journal article" date="2013" name="Genome Announc.">
        <title>Complete Genome of a Methanosarcina mazei Strain Isolated from Sediment Samples from an Amazonian Flooded Area.</title>
        <authorList>
            <person name="Assis das Gracas D."/>
            <person name="Thiago Juca Ramos R."/>
            <person name="Vieira Araujo A.C."/>
            <person name="Zahlouth R."/>
            <person name="Ribeiro Carneiro A."/>
            <person name="Souza Lopes T."/>
            <person name="Azevedo Barauna R."/>
            <person name="Azevedo V."/>
            <person name="Cruz Schneider M.P."/>
            <person name="Pellizari V.H."/>
            <person name="Silva A."/>
        </authorList>
    </citation>
    <scope>NUCLEOTIDE SEQUENCE [LARGE SCALE GENOMIC DNA]</scope>
    <source>
        <strain evidence="1 2">Tuc01</strain>
    </source>
</reference>
<evidence type="ECO:0000313" key="1">
    <source>
        <dbReference type="EMBL" id="AGF95476.1"/>
    </source>
</evidence>